<comment type="caution">
    <text evidence="1">The sequence shown here is derived from an EMBL/GenBank/DDBJ whole genome shotgun (WGS) entry which is preliminary data.</text>
</comment>
<proteinExistence type="predicted"/>
<dbReference type="EMBL" id="CM045763">
    <property type="protein sequence ID" value="KAI8023535.1"/>
    <property type="molecule type" value="Genomic_DNA"/>
</dbReference>
<gene>
    <name evidence="1" type="ORF">LOK49_LG03G03719</name>
</gene>
<accession>A0ACC0IFA3</accession>
<name>A0ACC0IFA3_9ERIC</name>
<dbReference type="Proteomes" id="UP001060215">
    <property type="component" value="Chromosome 6"/>
</dbReference>
<sequence length="259" mass="28396">MIRHRVQQFLNLLSLVGVIVLQNTQNIISGGGDCSGRLTTAQLLLYEAKHGLIGNPSFLRLGLGDEVSLQRALSLVHKNIHNYVAVLFYASWCPFSGAFIPTFSILSTLYPSIPHFAIKESVIRPSYGYNGHVREMVPAWPLRFHHQTPIGSSKAGGETSTDSGSAVNTLPSKVEAHLEPESPMSRKASSDHQSFDPRNAQMPQQQQQQQQQQQLEMASDGPRTGLSESQQAAKHTPEKRKGPGGSTSERALDFSFVGH</sequence>
<evidence type="ECO:0000313" key="1">
    <source>
        <dbReference type="EMBL" id="KAI8023535.1"/>
    </source>
</evidence>
<evidence type="ECO:0000313" key="2">
    <source>
        <dbReference type="Proteomes" id="UP001060215"/>
    </source>
</evidence>
<protein>
    <submittedName>
        <fullName evidence="1">5'-adenylylsulfate reductase-like 4</fullName>
    </submittedName>
</protein>
<organism evidence="1 2">
    <name type="scientific">Camellia lanceoleosa</name>
    <dbReference type="NCBI Taxonomy" id="1840588"/>
    <lineage>
        <taxon>Eukaryota</taxon>
        <taxon>Viridiplantae</taxon>
        <taxon>Streptophyta</taxon>
        <taxon>Embryophyta</taxon>
        <taxon>Tracheophyta</taxon>
        <taxon>Spermatophyta</taxon>
        <taxon>Magnoliopsida</taxon>
        <taxon>eudicotyledons</taxon>
        <taxon>Gunneridae</taxon>
        <taxon>Pentapetalae</taxon>
        <taxon>asterids</taxon>
        <taxon>Ericales</taxon>
        <taxon>Theaceae</taxon>
        <taxon>Camellia</taxon>
    </lineage>
</organism>
<reference evidence="1 2" key="1">
    <citation type="journal article" date="2022" name="Plant J.">
        <title>Chromosome-level genome of Camellia lanceoleosa provides a valuable resource for understanding genome evolution and self-incompatibility.</title>
        <authorList>
            <person name="Gong W."/>
            <person name="Xiao S."/>
            <person name="Wang L."/>
            <person name="Liao Z."/>
            <person name="Chang Y."/>
            <person name="Mo W."/>
            <person name="Hu G."/>
            <person name="Li W."/>
            <person name="Zhao G."/>
            <person name="Zhu H."/>
            <person name="Hu X."/>
            <person name="Ji K."/>
            <person name="Xiang X."/>
            <person name="Song Q."/>
            <person name="Yuan D."/>
            <person name="Jin S."/>
            <person name="Zhang L."/>
        </authorList>
    </citation>
    <scope>NUCLEOTIDE SEQUENCE [LARGE SCALE GENOMIC DNA]</scope>
    <source>
        <strain evidence="1">SQ_2022a</strain>
    </source>
</reference>
<keyword evidence="2" id="KW-1185">Reference proteome</keyword>